<evidence type="ECO:0000256" key="2">
    <source>
        <dbReference type="ARBA" id="ARBA00001961"/>
    </source>
</evidence>
<evidence type="ECO:0000313" key="19">
    <source>
        <dbReference type="Proteomes" id="UP000799767"/>
    </source>
</evidence>
<dbReference type="OrthoDB" id="408743at2759"/>
<proteinExistence type="inferred from homology"/>
<comment type="pathway">
    <text evidence="3">Amine and polyamine biosynthesis; carnitine biosynthesis.</text>
</comment>
<gene>
    <name evidence="18" type="ORF">BDY17DRAFT_18011</name>
</gene>
<dbReference type="GO" id="GO:0005739">
    <property type="term" value="C:mitochondrion"/>
    <property type="evidence" value="ECO:0007669"/>
    <property type="project" value="TreeGrafter"/>
</dbReference>
<dbReference type="Pfam" id="PF02668">
    <property type="entry name" value="TauD"/>
    <property type="match status" value="1"/>
</dbReference>
<dbReference type="GeneID" id="54470902"/>
<dbReference type="PANTHER" id="PTHR10696">
    <property type="entry name" value="GAMMA-BUTYROBETAINE HYDROXYLASE-RELATED"/>
    <property type="match status" value="1"/>
</dbReference>
<evidence type="ECO:0000259" key="17">
    <source>
        <dbReference type="Pfam" id="PF06155"/>
    </source>
</evidence>
<evidence type="ECO:0000256" key="7">
    <source>
        <dbReference type="ARBA" id="ARBA00022873"/>
    </source>
</evidence>
<comment type="similarity">
    <text evidence="4">Belongs to the gamma-BBH/TMLD family.</text>
</comment>
<comment type="function">
    <text evidence="14">Converts trimethyllysine (TML) into hydroxytrimethyllysine (HTML).</text>
</comment>
<dbReference type="CDD" id="cd00250">
    <property type="entry name" value="CAS_like"/>
    <property type="match status" value="1"/>
</dbReference>
<dbReference type="Pfam" id="PF06155">
    <property type="entry name" value="GBBH-like_N"/>
    <property type="match status" value="1"/>
</dbReference>
<evidence type="ECO:0000256" key="5">
    <source>
        <dbReference type="ARBA" id="ARBA00012267"/>
    </source>
</evidence>
<evidence type="ECO:0000259" key="16">
    <source>
        <dbReference type="Pfam" id="PF02668"/>
    </source>
</evidence>
<protein>
    <recommendedName>
        <fullName evidence="5">trimethyllysine dioxygenase</fullName>
        <ecNumber evidence="5">1.14.11.8</ecNumber>
    </recommendedName>
    <alternativeName>
        <fullName evidence="12">Epsilon-trimethyllysine 2-oxoglutarate dioxygenase</fullName>
    </alternativeName>
    <alternativeName>
        <fullName evidence="11">TML hydroxylase</fullName>
    </alternativeName>
    <alternativeName>
        <fullName evidence="13">TML-alpha-ketoglutarate dioxygenase</fullName>
    </alternativeName>
</protein>
<evidence type="ECO:0000256" key="14">
    <source>
        <dbReference type="ARBA" id="ARBA00046008"/>
    </source>
</evidence>
<dbReference type="InterPro" id="IPR042098">
    <property type="entry name" value="TauD-like_sf"/>
</dbReference>
<dbReference type="InterPro" id="IPR050411">
    <property type="entry name" value="AlphaKG_dependent_hydroxylases"/>
</dbReference>
<dbReference type="SUPFAM" id="SSF51197">
    <property type="entry name" value="Clavaminate synthase-like"/>
    <property type="match status" value="1"/>
</dbReference>
<dbReference type="InterPro" id="IPR010376">
    <property type="entry name" value="GBBH-like_N"/>
</dbReference>
<accession>A0A6A6Q7Z9</accession>
<keyword evidence="6" id="KW-0479">Metal-binding</keyword>
<evidence type="ECO:0000256" key="13">
    <source>
        <dbReference type="ARBA" id="ARBA00032283"/>
    </source>
</evidence>
<keyword evidence="8" id="KW-0223">Dioxygenase</keyword>
<dbReference type="AlphaFoldDB" id="A0A6A6Q7Z9"/>
<dbReference type="Gene3D" id="3.30.2020.30">
    <property type="match status" value="1"/>
</dbReference>
<dbReference type="InterPro" id="IPR038492">
    <property type="entry name" value="GBBH-like_N_sf"/>
</dbReference>
<dbReference type="GO" id="GO:0005506">
    <property type="term" value="F:iron ion binding"/>
    <property type="evidence" value="ECO:0007669"/>
    <property type="project" value="InterPro"/>
</dbReference>
<comment type="cofactor">
    <cofactor evidence="1">
        <name>Fe(2+)</name>
        <dbReference type="ChEBI" id="CHEBI:29033"/>
    </cofactor>
</comment>
<feature type="domain" description="TauD/TfdA-like" evidence="16">
    <location>
        <begin position="195"/>
        <end position="429"/>
    </location>
</feature>
<dbReference type="UniPathway" id="UPA00118"/>
<evidence type="ECO:0000256" key="12">
    <source>
        <dbReference type="ARBA" id="ARBA00031778"/>
    </source>
</evidence>
<dbReference type="Gene3D" id="3.60.130.10">
    <property type="entry name" value="Clavaminate synthase-like"/>
    <property type="match status" value="1"/>
</dbReference>
<evidence type="ECO:0000256" key="1">
    <source>
        <dbReference type="ARBA" id="ARBA00001954"/>
    </source>
</evidence>
<evidence type="ECO:0000313" key="18">
    <source>
        <dbReference type="EMBL" id="KAF2487773.1"/>
    </source>
</evidence>
<evidence type="ECO:0000256" key="15">
    <source>
        <dbReference type="ARBA" id="ARBA00049334"/>
    </source>
</evidence>
<keyword evidence="7" id="KW-0124">Carnitine biosynthesis</keyword>
<evidence type="ECO:0000256" key="6">
    <source>
        <dbReference type="ARBA" id="ARBA00022723"/>
    </source>
</evidence>
<comment type="cofactor">
    <cofactor evidence="2">
        <name>L-ascorbate</name>
        <dbReference type="ChEBI" id="CHEBI:38290"/>
    </cofactor>
</comment>
<organism evidence="18 19">
    <name type="scientific">Neohortaea acidophila</name>
    <dbReference type="NCBI Taxonomy" id="245834"/>
    <lineage>
        <taxon>Eukaryota</taxon>
        <taxon>Fungi</taxon>
        <taxon>Dikarya</taxon>
        <taxon>Ascomycota</taxon>
        <taxon>Pezizomycotina</taxon>
        <taxon>Dothideomycetes</taxon>
        <taxon>Dothideomycetidae</taxon>
        <taxon>Mycosphaerellales</taxon>
        <taxon>Teratosphaeriaceae</taxon>
        <taxon>Neohortaea</taxon>
    </lineage>
</organism>
<sequence>MIGEPLSRRCAAQLSSSARKTTNPRRLPQVWSASYASQAPDQVNTWPKGISLERQHARMIRPVPVVLSGAHDRLIRVNRTSLEVQGQSSADASYIPISGRWLRDNCGCNQCRNPETGQRQMNVFKGVVNCDIARIETSKGGALIHVTFGDEHQTTFTQEQLRLRSHSETHYKRHGIVQPTMWNAGISSDPPSVEFASVEKEGVGLLLQKIRVYGFCFVDGMPATPEATESLLTMIGPIRNTHYGGFYDFTSNLSSKDTAYTNESLEPHTDNTYFTEPTGLQALHLLSHTDGSGGQSSLVDGFGVAAQLYESDPKAYRFLSTYGVLGHASGNEGISIQPSHAVPVLSHHPRMGFLEQVRWNNADRAGIDGNFTAVEKWYSAAAKFDALISKPENQYVFQLQPGRPVIFDNWRCLHGRTAFTGKRRMCGGYINRDDFISKYRATNMTEEDIRASTVTG</sequence>
<evidence type="ECO:0000256" key="10">
    <source>
        <dbReference type="ARBA" id="ARBA00023004"/>
    </source>
</evidence>
<dbReference type="EC" id="1.14.11.8" evidence="5"/>
<keyword evidence="9" id="KW-0560">Oxidoreductase</keyword>
<dbReference type="PANTHER" id="PTHR10696:SF51">
    <property type="entry name" value="TRIMETHYLLYSINE DIOXYGENASE, MITOCHONDRIAL"/>
    <property type="match status" value="1"/>
</dbReference>
<dbReference type="EMBL" id="MU001631">
    <property type="protein sequence ID" value="KAF2487773.1"/>
    <property type="molecule type" value="Genomic_DNA"/>
</dbReference>
<evidence type="ECO:0000256" key="3">
    <source>
        <dbReference type="ARBA" id="ARBA00005022"/>
    </source>
</evidence>
<dbReference type="GO" id="GO:0050353">
    <property type="term" value="F:trimethyllysine dioxygenase activity"/>
    <property type="evidence" value="ECO:0007669"/>
    <property type="project" value="UniProtKB-EC"/>
</dbReference>
<dbReference type="NCBIfam" id="TIGR02410">
    <property type="entry name" value="carnitine_TMLD"/>
    <property type="match status" value="1"/>
</dbReference>
<dbReference type="InterPro" id="IPR003819">
    <property type="entry name" value="TauD/TfdA-like"/>
</dbReference>
<reference evidence="18" key="1">
    <citation type="journal article" date="2020" name="Stud. Mycol.">
        <title>101 Dothideomycetes genomes: a test case for predicting lifestyles and emergence of pathogens.</title>
        <authorList>
            <person name="Haridas S."/>
            <person name="Albert R."/>
            <person name="Binder M."/>
            <person name="Bloem J."/>
            <person name="Labutti K."/>
            <person name="Salamov A."/>
            <person name="Andreopoulos B."/>
            <person name="Baker S."/>
            <person name="Barry K."/>
            <person name="Bills G."/>
            <person name="Bluhm B."/>
            <person name="Cannon C."/>
            <person name="Castanera R."/>
            <person name="Culley D."/>
            <person name="Daum C."/>
            <person name="Ezra D."/>
            <person name="Gonzalez J."/>
            <person name="Henrissat B."/>
            <person name="Kuo A."/>
            <person name="Liang C."/>
            <person name="Lipzen A."/>
            <person name="Lutzoni F."/>
            <person name="Magnuson J."/>
            <person name="Mondo S."/>
            <person name="Nolan M."/>
            <person name="Ohm R."/>
            <person name="Pangilinan J."/>
            <person name="Park H.-J."/>
            <person name="Ramirez L."/>
            <person name="Alfaro M."/>
            <person name="Sun H."/>
            <person name="Tritt A."/>
            <person name="Yoshinaga Y."/>
            <person name="Zwiers L.-H."/>
            <person name="Turgeon B."/>
            <person name="Goodwin S."/>
            <person name="Spatafora J."/>
            <person name="Crous P."/>
            <person name="Grigoriev I."/>
        </authorList>
    </citation>
    <scope>NUCLEOTIDE SEQUENCE</scope>
    <source>
        <strain evidence="18">CBS 113389</strain>
    </source>
</reference>
<dbReference type="FunFam" id="3.60.130.10:FF:000001">
    <property type="entry name" value="Trimethyllysine dioxygenase, mitochondrial"/>
    <property type="match status" value="1"/>
</dbReference>
<feature type="domain" description="Gamma-butyrobetaine hydroxylase-like N-terminal" evidence="17">
    <location>
        <begin position="95"/>
        <end position="161"/>
    </location>
</feature>
<dbReference type="RefSeq" id="XP_033594342.1">
    <property type="nucleotide sequence ID" value="XM_033729900.1"/>
</dbReference>
<evidence type="ECO:0000256" key="9">
    <source>
        <dbReference type="ARBA" id="ARBA00023002"/>
    </source>
</evidence>
<dbReference type="InterPro" id="IPR012776">
    <property type="entry name" value="Trimethyllysine_dOase"/>
</dbReference>
<keyword evidence="19" id="KW-1185">Reference proteome</keyword>
<keyword evidence="10" id="KW-0408">Iron</keyword>
<evidence type="ECO:0000256" key="4">
    <source>
        <dbReference type="ARBA" id="ARBA00008654"/>
    </source>
</evidence>
<dbReference type="GO" id="GO:0045329">
    <property type="term" value="P:carnitine biosynthetic process"/>
    <property type="evidence" value="ECO:0007669"/>
    <property type="project" value="UniProtKB-UniPathway"/>
</dbReference>
<dbReference type="Proteomes" id="UP000799767">
    <property type="component" value="Unassembled WGS sequence"/>
</dbReference>
<comment type="catalytic activity">
    <reaction evidence="15">
        <text>N(6),N(6),N(6)-trimethyl-L-lysine + 2-oxoglutarate + O2 = (3S)-3-hydroxy-N(6),N(6),N(6)-trimethyl-L-lysine + succinate + CO2</text>
        <dbReference type="Rhea" id="RHEA:14181"/>
        <dbReference type="ChEBI" id="CHEBI:15379"/>
        <dbReference type="ChEBI" id="CHEBI:16526"/>
        <dbReference type="ChEBI" id="CHEBI:16810"/>
        <dbReference type="ChEBI" id="CHEBI:30031"/>
        <dbReference type="ChEBI" id="CHEBI:58100"/>
        <dbReference type="ChEBI" id="CHEBI:141499"/>
        <dbReference type="EC" id="1.14.11.8"/>
    </reaction>
</comment>
<evidence type="ECO:0000256" key="8">
    <source>
        <dbReference type="ARBA" id="ARBA00022964"/>
    </source>
</evidence>
<evidence type="ECO:0000256" key="11">
    <source>
        <dbReference type="ARBA" id="ARBA00030363"/>
    </source>
</evidence>
<name>A0A6A6Q7Z9_9PEZI</name>